<feature type="transmembrane region" description="Helical" evidence="8">
    <location>
        <begin position="68"/>
        <end position="89"/>
    </location>
</feature>
<evidence type="ECO:0000256" key="2">
    <source>
        <dbReference type="ARBA" id="ARBA00008193"/>
    </source>
</evidence>
<evidence type="ECO:0000256" key="4">
    <source>
        <dbReference type="ARBA" id="ARBA00022692"/>
    </source>
</evidence>
<feature type="transmembrane region" description="Helical" evidence="8">
    <location>
        <begin position="155"/>
        <end position="176"/>
    </location>
</feature>
<dbReference type="AlphaFoldDB" id="A0A3E0VU74"/>
<evidence type="ECO:0000259" key="9">
    <source>
        <dbReference type="Pfam" id="PF03458"/>
    </source>
</evidence>
<dbReference type="Pfam" id="PF03458">
    <property type="entry name" value="Gly_transporter"/>
    <property type="match status" value="2"/>
</dbReference>
<feature type="domain" description="Glycine transporter" evidence="9">
    <location>
        <begin position="131"/>
        <end position="203"/>
    </location>
</feature>
<evidence type="ECO:0000256" key="8">
    <source>
        <dbReference type="SAM" id="Phobius"/>
    </source>
</evidence>
<keyword evidence="5 8" id="KW-1133">Transmembrane helix</keyword>
<dbReference type="GO" id="GO:0005886">
    <property type="term" value="C:plasma membrane"/>
    <property type="evidence" value="ECO:0007669"/>
    <property type="project" value="UniProtKB-SubCell"/>
</dbReference>
<feature type="transmembrane region" description="Helical" evidence="8">
    <location>
        <begin position="124"/>
        <end position="143"/>
    </location>
</feature>
<evidence type="ECO:0000256" key="5">
    <source>
        <dbReference type="ARBA" id="ARBA00022989"/>
    </source>
</evidence>
<accession>A0A3E0VU74</accession>
<name>A0A3E0VU74_9MICO</name>
<dbReference type="PANTHER" id="PTHR30506:SF3">
    <property type="entry name" value="UPF0126 INNER MEMBRANE PROTEIN YADS-RELATED"/>
    <property type="match status" value="1"/>
</dbReference>
<feature type="domain" description="Glycine transporter" evidence="9">
    <location>
        <begin position="44"/>
        <end position="117"/>
    </location>
</feature>
<evidence type="ECO:0000256" key="7">
    <source>
        <dbReference type="SAM" id="MobiDB-lite"/>
    </source>
</evidence>
<reference evidence="10 11" key="1">
    <citation type="submission" date="2017-04" db="EMBL/GenBank/DDBJ databases">
        <title>Comparative genome analysis of Subtercola boreus.</title>
        <authorList>
            <person name="Cho Y.-J."/>
            <person name="Cho A."/>
            <person name="Kim O.-S."/>
            <person name="Lee J.-I."/>
        </authorList>
    </citation>
    <scope>NUCLEOTIDE SEQUENCE [LARGE SCALE GENOMIC DNA]</scope>
    <source>
        <strain evidence="10 11">P27444</strain>
    </source>
</reference>
<feature type="region of interest" description="Disordered" evidence="7">
    <location>
        <begin position="1"/>
        <end position="24"/>
    </location>
</feature>
<evidence type="ECO:0000313" key="10">
    <source>
        <dbReference type="EMBL" id="RFA13301.1"/>
    </source>
</evidence>
<keyword evidence="3" id="KW-1003">Cell membrane</keyword>
<evidence type="ECO:0000256" key="3">
    <source>
        <dbReference type="ARBA" id="ARBA00022475"/>
    </source>
</evidence>
<dbReference type="OrthoDB" id="9791874at2"/>
<feature type="transmembrane region" description="Helical" evidence="8">
    <location>
        <begin position="211"/>
        <end position="233"/>
    </location>
</feature>
<keyword evidence="6 8" id="KW-0472">Membrane</keyword>
<dbReference type="InterPro" id="IPR005115">
    <property type="entry name" value="Gly_transporter"/>
</dbReference>
<evidence type="ECO:0000256" key="1">
    <source>
        <dbReference type="ARBA" id="ARBA00004651"/>
    </source>
</evidence>
<feature type="compositionally biased region" description="Low complexity" evidence="7">
    <location>
        <begin position="1"/>
        <end position="14"/>
    </location>
</feature>
<comment type="subcellular location">
    <subcellularLocation>
        <location evidence="1">Cell membrane</location>
        <topology evidence="1">Multi-pass membrane protein</topology>
    </subcellularLocation>
</comment>
<dbReference type="PANTHER" id="PTHR30506">
    <property type="entry name" value="INNER MEMBRANE PROTEIN"/>
    <property type="match status" value="1"/>
</dbReference>
<dbReference type="EMBL" id="NBXA01000018">
    <property type="protein sequence ID" value="RFA13301.1"/>
    <property type="molecule type" value="Genomic_DNA"/>
</dbReference>
<protein>
    <recommendedName>
        <fullName evidence="9">Glycine transporter domain-containing protein</fullName>
    </recommendedName>
</protein>
<evidence type="ECO:0000313" key="11">
    <source>
        <dbReference type="Proteomes" id="UP000256709"/>
    </source>
</evidence>
<comment type="similarity">
    <text evidence="2">Belongs to the UPF0126 family.</text>
</comment>
<proteinExistence type="inferred from homology"/>
<dbReference type="Proteomes" id="UP000256709">
    <property type="component" value="Unassembled WGS sequence"/>
</dbReference>
<sequence>MRTSPSRSTPASPRGRPEDAGQGERICQTGNSAVKRTVARLYSIADHAATALFAIEGARAGVAAGLDLLGILVVGFCTALVGGILRDLLIGDVPPAAFRSPSRIVVALAGGALVFVGSRVFDTFPAEAFVLFDAAGLALFAVTGAQKAIEHRSNGVVVVILGTLTGVGGGVVRDVLLNRVPAVLAGDIYATAAALGALGVLVATRLRMPGVVALGIGFVLCFGLRMIAVTLGWQLPHVA</sequence>
<organism evidence="10 11">
    <name type="scientific">Subtercola boreus</name>
    <dbReference type="NCBI Taxonomy" id="120213"/>
    <lineage>
        <taxon>Bacteria</taxon>
        <taxon>Bacillati</taxon>
        <taxon>Actinomycetota</taxon>
        <taxon>Actinomycetes</taxon>
        <taxon>Micrococcales</taxon>
        <taxon>Microbacteriaceae</taxon>
        <taxon>Subtercola</taxon>
    </lineage>
</organism>
<comment type="caution">
    <text evidence="10">The sequence shown here is derived from an EMBL/GenBank/DDBJ whole genome shotgun (WGS) entry which is preliminary data.</text>
</comment>
<keyword evidence="4 8" id="KW-0812">Transmembrane</keyword>
<feature type="transmembrane region" description="Helical" evidence="8">
    <location>
        <begin position="182"/>
        <end position="204"/>
    </location>
</feature>
<gene>
    <name evidence="10" type="ORF">B7R21_07985</name>
</gene>
<evidence type="ECO:0000256" key="6">
    <source>
        <dbReference type="ARBA" id="ARBA00023136"/>
    </source>
</evidence>